<dbReference type="InterPro" id="IPR001900">
    <property type="entry name" value="RNase_II/R"/>
</dbReference>
<protein>
    <submittedName>
        <fullName evidence="2">Ribonuclease R</fullName>
        <ecNumber evidence="2">3.1.13.1</ecNumber>
    </submittedName>
</protein>
<accession>A0A645CW17</accession>
<dbReference type="GO" id="GO:0008859">
    <property type="term" value="F:exoribonuclease II activity"/>
    <property type="evidence" value="ECO:0007669"/>
    <property type="project" value="UniProtKB-EC"/>
</dbReference>
<dbReference type="InterPro" id="IPR050180">
    <property type="entry name" value="RNR_Ribonuclease"/>
</dbReference>
<dbReference type="InterPro" id="IPR012340">
    <property type="entry name" value="NA-bd_OB-fold"/>
</dbReference>
<sequence>MYELRKSCQTSLLSTVPGRHAGLGLEPYARVTSPLRRYEDLLAHLQLRRHLKGEAPLGAEEMDARLAVAEPAANLRRKLERQCNEYWTMVYLAARPGWQGETIPVARQDDRITWLIPELAYEFKNRFGGKTVLGEAATAVLTGVDPATLSIQFRIGR</sequence>
<dbReference type="PANTHER" id="PTHR23355:SF42">
    <property type="entry name" value="RIBONUCLEASE II, CHLOROPLASTIC_MITOCHONDRIAL"/>
    <property type="match status" value="1"/>
</dbReference>
<dbReference type="Pfam" id="PF00773">
    <property type="entry name" value="RNB"/>
    <property type="match status" value="1"/>
</dbReference>
<comment type="caution">
    <text evidence="2">The sequence shown here is derived from an EMBL/GenBank/DDBJ whole genome shotgun (WGS) entry which is preliminary data.</text>
</comment>
<dbReference type="GO" id="GO:0006402">
    <property type="term" value="P:mRNA catabolic process"/>
    <property type="evidence" value="ECO:0007669"/>
    <property type="project" value="TreeGrafter"/>
</dbReference>
<name>A0A645CW17_9ZZZZ</name>
<evidence type="ECO:0000313" key="2">
    <source>
        <dbReference type="EMBL" id="MPM81114.1"/>
    </source>
</evidence>
<dbReference type="GO" id="GO:0000932">
    <property type="term" value="C:P-body"/>
    <property type="evidence" value="ECO:0007669"/>
    <property type="project" value="TreeGrafter"/>
</dbReference>
<reference evidence="2" key="1">
    <citation type="submission" date="2019-08" db="EMBL/GenBank/DDBJ databases">
        <authorList>
            <person name="Kucharzyk K."/>
            <person name="Murdoch R.W."/>
            <person name="Higgins S."/>
            <person name="Loffler F."/>
        </authorList>
    </citation>
    <scope>NUCLEOTIDE SEQUENCE</scope>
</reference>
<feature type="domain" description="RNB" evidence="1">
    <location>
        <begin position="4"/>
        <end position="52"/>
    </location>
</feature>
<dbReference type="EMBL" id="VSSQ01030551">
    <property type="protein sequence ID" value="MPM81114.1"/>
    <property type="molecule type" value="Genomic_DNA"/>
</dbReference>
<dbReference type="EC" id="3.1.13.1" evidence="2"/>
<gene>
    <name evidence="2" type="primary">rnr_39</name>
    <name evidence="2" type="ORF">SDC9_128166</name>
</gene>
<dbReference type="GO" id="GO:0003723">
    <property type="term" value="F:RNA binding"/>
    <property type="evidence" value="ECO:0007669"/>
    <property type="project" value="InterPro"/>
</dbReference>
<evidence type="ECO:0000259" key="1">
    <source>
        <dbReference type="Pfam" id="PF00773"/>
    </source>
</evidence>
<dbReference type="SUPFAM" id="SSF50249">
    <property type="entry name" value="Nucleic acid-binding proteins"/>
    <property type="match status" value="1"/>
</dbReference>
<dbReference type="AlphaFoldDB" id="A0A645CW17"/>
<organism evidence="2">
    <name type="scientific">bioreactor metagenome</name>
    <dbReference type="NCBI Taxonomy" id="1076179"/>
    <lineage>
        <taxon>unclassified sequences</taxon>
        <taxon>metagenomes</taxon>
        <taxon>ecological metagenomes</taxon>
    </lineage>
</organism>
<keyword evidence="2" id="KW-0378">Hydrolase</keyword>
<dbReference type="PANTHER" id="PTHR23355">
    <property type="entry name" value="RIBONUCLEASE"/>
    <property type="match status" value="1"/>
</dbReference>
<proteinExistence type="predicted"/>